<protein>
    <submittedName>
        <fullName evidence="2">Uncharacterized protein</fullName>
    </submittedName>
</protein>
<evidence type="ECO:0000313" key="3">
    <source>
        <dbReference type="Proteomes" id="UP000054563"/>
    </source>
</evidence>
<dbReference type="VEuPathDB" id="FungiDB:CIHG_10595"/>
<dbReference type="EMBL" id="AASO01004250">
    <property type="protein sequence ID" value="KMU82201.1"/>
    <property type="molecule type" value="Genomic_DNA"/>
</dbReference>
<proteinExistence type="predicted"/>
<name>A0A0P6Q873_COCIT</name>
<gene>
    <name evidence="2" type="ORF">CIHG_10595</name>
</gene>
<feature type="compositionally biased region" description="Basic and acidic residues" evidence="1">
    <location>
        <begin position="54"/>
        <end position="65"/>
    </location>
</feature>
<dbReference type="Proteomes" id="UP000054563">
    <property type="component" value="Unassembled WGS sequence"/>
</dbReference>
<accession>A0A0P6Q873</accession>
<reference evidence="2 3" key="1">
    <citation type="journal article" date="2010" name="Genome Res.">
        <title>Population genomic sequencing of Coccidioides fungi reveals recent hybridization and transposon control.</title>
        <authorList>
            <person name="Neafsey D.E."/>
            <person name="Barker B.M."/>
            <person name="Sharpton T.J."/>
            <person name="Stajich J.E."/>
            <person name="Park D.J."/>
            <person name="Whiston E."/>
            <person name="Hung C.-Y."/>
            <person name="McMahan C."/>
            <person name="White J."/>
            <person name="Sykes S."/>
            <person name="Heiman D."/>
            <person name="Young S."/>
            <person name="Zeng Q."/>
            <person name="Abouelleil A."/>
            <person name="Aftuck L."/>
            <person name="Bessette D."/>
            <person name="Brown A."/>
            <person name="FitzGerald M."/>
            <person name="Lui A."/>
            <person name="Macdonald J.P."/>
            <person name="Priest M."/>
            <person name="Orbach M.J."/>
            <person name="Galgiani J.N."/>
            <person name="Kirkland T.N."/>
            <person name="Cole G.T."/>
            <person name="Birren B.W."/>
            <person name="Henn M.R."/>
            <person name="Taylor J.W."/>
            <person name="Rounsley S.D."/>
        </authorList>
    </citation>
    <scope>NUCLEOTIDE SEQUENCE [LARGE SCALE GENOMIC DNA]</scope>
    <source>
        <strain evidence="2 3">H538.4</strain>
    </source>
</reference>
<dbReference type="AlphaFoldDB" id="A0A0P6Q873"/>
<evidence type="ECO:0000256" key="1">
    <source>
        <dbReference type="SAM" id="MobiDB-lite"/>
    </source>
</evidence>
<organism evidence="2 3">
    <name type="scientific">Coccidioides immitis H538.4</name>
    <dbReference type="NCBI Taxonomy" id="396776"/>
    <lineage>
        <taxon>Eukaryota</taxon>
        <taxon>Fungi</taxon>
        <taxon>Dikarya</taxon>
        <taxon>Ascomycota</taxon>
        <taxon>Pezizomycotina</taxon>
        <taxon>Eurotiomycetes</taxon>
        <taxon>Eurotiomycetidae</taxon>
        <taxon>Onygenales</taxon>
        <taxon>Onygenaceae</taxon>
        <taxon>Coccidioides</taxon>
    </lineage>
</organism>
<feature type="non-terminal residue" evidence="2">
    <location>
        <position position="1"/>
    </location>
</feature>
<feature type="region of interest" description="Disordered" evidence="1">
    <location>
        <begin position="50"/>
        <end position="85"/>
    </location>
</feature>
<comment type="caution">
    <text evidence="2">The sequence shown here is derived from an EMBL/GenBank/DDBJ whole genome shotgun (WGS) entry which is preliminary data.</text>
</comment>
<evidence type="ECO:0000313" key="2">
    <source>
        <dbReference type="EMBL" id="KMU82201.1"/>
    </source>
</evidence>
<sequence>KIIQRYQIVHTNLYKNSVPSVRVLTSDTSPAVECEHMNLDNLLLTDLGSLPSSDKADNNNKKNEASEDGTENSNKKIEKSDTSSQKCKTLLHIQFLCSIKRLRVSENS</sequence>